<protein>
    <submittedName>
        <fullName evidence="2">Uncharacterized protein</fullName>
    </submittedName>
</protein>
<dbReference type="InterPro" id="IPR053178">
    <property type="entry name" value="Osmoadaptation_assoc"/>
</dbReference>
<comment type="caution">
    <text evidence="2">The sequence shown here is derived from an EMBL/GenBank/DDBJ whole genome shotgun (WGS) entry which is preliminary data.</text>
</comment>
<sequence>MAPNGKREGEAFTWVNSTSARIPEDAQTRTQIRRQAMRNVAIVRKRTGIRRNRNTRQYPIFMTDAVASEPEGSNDLLPVPRRANSHEEDTGEHPWQAWSMQESREVLSAFSNPENLVIDLDLLQSQTVKIQYRFDLQELSELLEQPSKVSSFMGRKSPSYRAYFQSQYGRSACLTDAADALIVLLQGISKSGSFRGGYLSLESYGRALESLQRALNTPGEVTPDILCATELLTLYEVGFRRLTFWRFILTSNAQHISPQSENAWTSHASGAASLMCMRGPDAYVTDLEKSLFMSNVGPVMVKALLIDEACFLERPEWAEFMRSMMDDNNSPPERTKIVLSLYLLISRVPRLFKDIGSSYYNDTDMDPVIHRELLSRATRLRIELRGWREDHFDVHLKPMCGGPETDGYCKLLIFFFHCSILANRCVAALSWADPAEVDTLEEETYRWACTILTMIGTNDKVYANLQGAFYMSHKIRMAESVLSTHTDWQSDAINSGIGHDIPQKVISKEKFQRWCEAFGRKVN</sequence>
<dbReference type="PANTHER" id="PTHR38111:SF6">
    <property type="entry name" value="FINGER DOMAIN PROTEIN, PUTATIVE (AFU_ORTHOLOGUE AFUA_8G01940)-RELATED"/>
    <property type="match status" value="1"/>
</dbReference>
<name>A0A9P4I807_9PEZI</name>
<feature type="region of interest" description="Disordered" evidence="1">
    <location>
        <begin position="67"/>
        <end position="94"/>
    </location>
</feature>
<keyword evidence="3" id="KW-1185">Reference proteome</keyword>
<dbReference type="OrthoDB" id="5126878at2759"/>
<organism evidence="2 3">
    <name type="scientific">Rhizodiscina lignyota</name>
    <dbReference type="NCBI Taxonomy" id="1504668"/>
    <lineage>
        <taxon>Eukaryota</taxon>
        <taxon>Fungi</taxon>
        <taxon>Dikarya</taxon>
        <taxon>Ascomycota</taxon>
        <taxon>Pezizomycotina</taxon>
        <taxon>Dothideomycetes</taxon>
        <taxon>Pleosporomycetidae</taxon>
        <taxon>Aulographales</taxon>
        <taxon>Rhizodiscinaceae</taxon>
        <taxon>Rhizodiscina</taxon>
    </lineage>
</organism>
<dbReference type="PANTHER" id="PTHR38111">
    <property type="entry name" value="ZN(2)-C6 FUNGAL-TYPE DOMAIN-CONTAINING PROTEIN-RELATED"/>
    <property type="match status" value="1"/>
</dbReference>
<reference evidence="2" key="1">
    <citation type="journal article" date="2020" name="Stud. Mycol.">
        <title>101 Dothideomycetes genomes: a test case for predicting lifestyles and emergence of pathogens.</title>
        <authorList>
            <person name="Haridas S."/>
            <person name="Albert R."/>
            <person name="Binder M."/>
            <person name="Bloem J."/>
            <person name="Labutti K."/>
            <person name="Salamov A."/>
            <person name="Andreopoulos B."/>
            <person name="Baker S."/>
            <person name="Barry K."/>
            <person name="Bills G."/>
            <person name="Bluhm B."/>
            <person name="Cannon C."/>
            <person name="Castanera R."/>
            <person name="Culley D."/>
            <person name="Daum C."/>
            <person name="Ezra D."/>
            <person name="Gonzalez J."/>
            <person name="Henrissat B."/>
            <person name="Kuo A."/>
            <person name="Liang C."/>
            <person name="Lipzen A."/>
            <person name="Lutzoni F."/>
            <person name="Magnuson J."/>
            <person name="Mondo S."/>
            <person name="Nolan M."/>
            <person name="Ohm R."/>
            <person name="Pangilinan J."/>
            <person name="Park H.-J."/>
            <person name="Ramirez L."/>
            <person name="Alfaro M."/>
            <person name="Sun H."/>
            <person name="Tritt A."/>
            <person name="Yoshinaga Y."/>
            <person name="Zwiers L.-H."/>
            <person name="Turgeon B."/>
            <person name="Goodwin S."/>
            <person name="Spatafora J."/>
            <person name="Crous P."/>
            <person name="Grigoriev I."/>
        </authorList>
    </citation>
    <scope>NUCLEOTIDE SEQUENCE</scope>
    <source>
        <strain evidence="2">CBS 133067</strain>
    </source>
</reference>
<gene>
    <name evidence="2" type="ORF">NA57DRAFT_58607</name>
</gene>
<dbReference type="Proteomes" id="UP000799772">
    <property type="component" value="Unassembled WGS sequence"/>
</dbReference>
<evidence type="ECO:0000313" key="2">
    <source>
        <dbReference type="EMBL" id="KAF2096710.1"/>
    </source>
</evidence>
<dbReference type="AlphaFoldDB" id="A0A9P4I807"/>
<proteinExistence type="predicted"/>
<evidence type="ECO:0000313" key="3">
    <source>
        <dbReference type="Proteomes" id="UP000799772"/>
    </source>
</evidence>
<dbReference type="EMBL" id="ML978129">
    <property type="protein sequence ID" value="KAF2096710.1"/>
    <property type="molecule type" value="Genomic_DNA"/>
</dbReference>
<accession>A0A9P4I807</accession>
<evidence type="ECO:0000256" key="1">
    <source>
        <dbReference type="SAM" id="MobiDB-lite"/>
    </source>
</evidence>